<organism evidence="1 2">
    <name type="scientific">Algoriphagus halophilus</name>
    <dbReference type="NCBI Taxonomy" id="226505"/>
    <lineage>
        <taxon>Bacteria</taxon>
        <taxon>Pseudomonadati</taxon>
        <taxon>Bacteroidota</taxon>
        <taxon>Cytophagia</taxon>
        <taxon>Cytophagales</taxon>
        <taxon>Cyclobacteriaceae</taxon>
        <taxon>Algoriphagus</taxon>
    </lineage>
</organism>
<dbReference type="AlphaFoldDB" id="A0A1N6H197"/>
<gene>
    <name evidence="1" type="ORF">SAMN05444394_3467</name>
</gene>
<protein>
    <submittedName>
        <fullName evidence="1">Uncharacterized protein</fullName>
    </submittedName>
</protein>
<dbReference type="STRING" id="226505.SAMN05444394_3467"/>
<reference evidence="2" key="1">
    <citation type="submission" date="2016-11" db="EMBL/GenBank/DDBJ databases">
        <authorList>
            <person name="Varghese N."/>
            <person name="Submissions S."/>
        </authorList>
    </citation>
    <scope>NUCLEOTIDE SEQUENCE [LARGE SCALE GENOMIC DNA]</scope>
    <source>
        <strain evidence="2">DSM 15292</strain>
    </source>
</reference>
<keyword evidence="2" id="KW-1185">Reference proteome</keyword>
<sequence>MKRGLRIPVNRHITKKRLSSMLKLLPFGQGVHAGENHVNTDYYDYLILVRNSEGLRF</sequence>
<dbReference type="Proteomes" id="UP000185221">
    <property type="component" value="Unassembled WGS sequence"/>
</dbReference>
<evidence type="ECO:0000313" key="1">
    <source>
        <dbReference type="EMBL" id="SIO13581.1"/>
    </source>
</evidence>
<proteinExistence type="predicted"/>
<evidence type="ECO:0000313" key="2">
    <source>
        <dbReference type="Proteomes" id="UP000185221"/>
    </source>
</evidence>
<accession>A0A1N6H197</accession>
<name>A0A1N6H197_9BACT</name>
<dbReference type="EMBL" id="FSRC01000003">
    <property type="protein sequence ID" value="SIO13581.1"/>
    <property type="molecule type" value="Genomic_DNA"/>
</dbReference>